<keyword evidence="2" id="KW-1133">Transmembrane helix</keyword>
<proteinExistence type="predicted"/>
<evidence type="ECO:0000313" key="3">
    <source>
        <dbReference type="EMBL" id="KAL3757139.1"/>
    </source>
</evidence>
<gene>
    <name evidence="3" type="ORF">ACHAWU_002978</name>
</gene>
<evidence type="ECO:0000256" key="2">
    <source>
        <dbReference type="SAM" id="Phobius"/>
    </source>
</evidence>
<sequence>MMSAIRPATFLLRRAVSPSCGNTSSCAVSSLQRHQIHQHNAQLWIGRHSSSSSSTNKQRKTNPRSTGAGAPRKKKPTITNFAPSPTKTTIISSSAPTSYANIRMAPHMMQTTSNKSTAGGIIDHMKNNPLLFAVVVFPTVTMGLLLLVKPTLRPKFMGAGGGGGGSGNDGSASTSGAIGGSYIPNEAPVYESVDTAAVKEEMENVIVEKEKEQIQAEEMVSVTKTTDVGSGFAPLSFFSGRGDNIDCDDVDGNNLAKRAENEGEESSSSMTTTTKEVLDLISAIGIRPHPGGAATA</sequence>
<comment type="caution">
    <text evidence="3">The sequence shown here is derived from an EMBL/GenBank/DDBJ whole genome shotgun (WGS) entry which is preliminary data.</text>
</comment>
<dbReference type="Proteomes" id="UP001530293">
    <property type="component" value="Unassembled WGS sequence"/>
</dbReference>
<reference evidence="3 4" key="1">
    <citation type="submission" date="2024-10" db="EMBL/GenBank/DDBJ databases">
        <title>Updated reference genomes for cyclostephanoid diatoms.</title>
        <authorList>
            <person name="Roberts W.R."/>
            <person name="Alverson A.J."/>
        </authorList>
    </citation>
    <scope>NUCLEOTIDE SEQUENCE [LARGE SCALE GENOMIC DNA]</scope>
    <source>
        <strain evidence="3 4">AJA232-27</strain>
    </source>
</reference>
<evidence type="ECO:0000313" key="4">
    <source>
        <dbReference type="Proteomes" id="UP001530293"/>
    </source>
</evidence>
<protein>
    <submittedName>
        <fullName evidence="3">Uncharacterized protein</fullName>
    </submittedName>
</protein>
<accession>A0ABD3M334</accession>
<organism evidence="3 4">
    <name type="scientific">Discostella pseudostelligera</name>
    <dbReference type="NCBI Taxonomy" id="259834"/>
    <lineage>
        <taxon>Eukaryota</taxon>
        <taxon>Sar</taxon>
        <taxon>Stramenopiles</taxon>
        <taxon>Ochrophyta</taxon>
        <taxon>Bacillariophyta</taxon>
        <taxon>Coscinodiscophyceae</taxon>
        <taxon>Thalassiosirophycidae</taxon>
        <taxon>Stephanodiscales</taxon>
        <taxon>Stephanodiscaceae</taxon>
        <taxon>Discostella</taxon>
    </lineage>
</organism>
<feature type="region of interest" description="Disordered" evidence="1">
    <location>
        <begin position="43"/>
        <end position="92"/>
    </location>
</feature>
<feature type="transmembrane region" description="Helical" evidence="2">
    <location>
        <begin position="130"/>
        <end position="148"/>
    </location>
</feature>
<keyword evidence="2" id="KW-0812">Transmembrane</keyword>
<feature type="compositionally biased region" description="Low complexity" evidence="1">
    <location>
        <begin position="82"/>
        <end position="92"/>
    </location>
</feature>
<dbReference type="AlphaFoldDB" id="A0ABD3M334"/>
<dbReference type="EMBL" id="JALLBG020000273">
    <property type="protein sequence ID" value="KAL3757139.1"/>
    <property type="molecule type" value="Genomic_DNA"/>
</dbReference>
<keyword evidence="4" id="KW-1185">Reference proteome</keyword>
<name>A0ABD3M334_9STRA</name>
<keyword evidence="2" id="KW-0472">Membrane</keyword>
<evidence type="ECO:0000256" key="1">
    <source>
        <dbReference type="SAM" id="MobiDB-lite"/>
    </source>
</evidence>